<evidence type="ECO:0000313" key="17">
    <source>
        <dbReference type="Proteomes" id="UP000050378"/>
    </source>
</evidence>
<feature type="lipid moiety-binding region" description="S-diacylglycerol cysteine" evidence="13">
    <location>
        <position position="20"/>
    </location>
</feature>
<evidence type="ECO:0000256" key="1">
    <source>
        <dbReference type="ARBA" id="ARBA00004459"/>
    </source>
</evidence>
<keyword evidence="8 12" id="KW-0998">Cell outer membrane</keyword>
<evidence type="ECO:0000256" key="3">
    <source>
        <dbReference type="ARBA" id="ARBA00011738"/>
    </source>
</evidence>
<keyword evidence="4 12" id="KW-0732">Signal</keyword>
<gene>
    <name evidence="15" type="ORF">AOG27_12545</name>
    <name evidence="16" type="ORF">PQI24_04840</name>
</gene>
<dbReference type="AlphaFoldDB" id="A0A0N8HK53"/>
<feature type="domain" description="Lipocalin/cytosolic fatty-acid binding" evidence="14">
    <location>
        <begin position="34"/>
        <end position="172"/>
    </location>
</feature>
<reference evidence="16 18" key="2">
    <citation type="submission" date="2023-01" db="EMBL/GenBank/DDBJ databases">
        <title>Trichodesmium-associated heterotrophic epibiont bacteria.</title>
        <authorList>
            <person name="Cleveland C.S."/>
            <person name="Webb E.A."/>
        </authorList>
    </citation>
    <scope>NUCLEOTIDE SEQUENCE [LARGE SCALE GENOMIC DNA]</scope>
    <source>
        <strain evidence="16 18">USCH2</strain>
    </source>
</reference>
<name>A0A0N8HK53_9GAMM</name>
<feature type="chain" id="PRO_5013436294" description="Outer membrane lipoprotein Blc" evidence="12">
    <location>
        <begin position="22"/>
        <end position="177"/>
    </location>
</feature>
<dbReference type="FunFam" id="2.40.128.20:FF:000002">
    <property type="entry name" value="Outer membrane lipoprotein Blc"/>
    <property type="match status" value="1"/>
</dbReference>
<keyword evidence="18" id="KW-1185">Reference proteome</keyword>
<dbReference type="EMBL" id="JAQPZS010000003">
    <property type="protein sequence ID" value="MEJ6495344.1"/>
    <property type="molecule type" value="Genomic_DNA"/>
</dbReference>
<comment type="subunit">
    <text evidence="3 12">Homodimer.</text>
</comment>
<evidence type="ECO:0000259" key="14">
    <source>
        <dbReference type="Pfam" id="PF08212"/>
    </source>
</evidence>
<evidence type="ECO:0000256" key="12">
    <source>
        <dbReference type="PIRNR" id="PIRNR036893"/>
    </source>
</evidence>
<evidence type="ECO:0000256" key="4">
    <source>
        <dbReference type="ARBA" id="ARBA00022729"/>
    </source>
</evidence>
<evidence type="ECO:0000256" key="7">
    <source>
        <dbReference type="ARBA" id="ARBA00023139"/>
    </source>
</evidence>
<dbReference type="PROSITE" id="PS00213">
    <property type="entry name" value="LIPOCALIN"/>
    <property type="match status" value="1"/>
</dbReference>
<dbReference type="PROSITE" id="PS51257">
    <property type="entry name" value="PROKAR_LIPOPROTEIN"/>
    <property type="match status" value="1"/>
</dbReference>
<accession>A0A0N8HK53</accession>
<comment type="function">
    <text evidence="10 12">Involved in the storage or transport of lipids necessary for membrane maintenance under stressful conditions. Displays a binding preference for lysophospholipids.</text>
</comment>
<reference evidence="15 17" key="1">
    <citation type="submission" date="2015-09" db="EMBL/GenBank/DDBJ databases">
        <title>Draft Genome Sequence of Pseudoalteromonas lipolytica UCD-48B.</title>
        <authorList>
            <person name="Krusor M."/>
            <person name="Coil D.A."/>
            <person name="Lang J.M."/>
            <person name="Eisen J.A."/>
            <person name="Alexiev A."/>
        </authorList>
    </citation>
    <scope>NUCLEOTIDE SEQUENCE [LARGE SCALE GENOMIC DNA]</scope>
    <source>
        <strain evidence="15 17">UCD-48B</strain>
    </source>
</reference>
<dbReference type="SUPFAM" id="SSF50814">
    <property type="entry name" value="Lipocalins"/>
    <property type="match status" value="1"/>
</dbReference>
<evidence type="ECO:0000256" key="6">
    <source>
        <dbReference type="ARBA" id="ARBA00023136"/>
    </source>
</evidence>
<evidence type="ECO:0000313" key="18">
    <source>
        <dbReference type="Proteomes" id="UP001377972"/>
    </source>
</evidence>
<dbReference type="GO" id="GO:0009279">
    <property type="term" value="C:cell outer membrane"/>
    <property type="evidence" value="ECO:0007669"/>
    <property type="project" value="UniProtKB-SubCell"/>
</dbReference>
<dbReference type="STRING" id="570156.AOG27_12545"/>
<comment type="subcellular location">
    <subcellularLocation>
        <location evidence="1">Cell outer membrane</location>
        <topology evidence="1">Lipid-anchor</topology>
    </subcellularLocation>
</comment>
<dbReference type="Gene3D" id="2.40.128.20">
    <property type="match status" value="1"/>
</dbReference>
<evidence type="ECO:0000313" key="16">
    <source>
        <dbReference type="EMBL" id="MEJ6495344.1"/>
    </source>
</evidence>
<evidence type="ECO:0000256" key="11">
    <source>
        <dbReference type="ARBA" id="ARBA00071217"/>
    </source>
</evidence>
<keyword evidence="7 13" id="KW-0564">Palmitate</keyword>
<dbReference type="PANTHER" id="PTHR10612:SF34">
    <property type="entry name" value="APOLIPOPROTEIN D"/>
    <property type="match status" value="1"/>
</dbReference>
<dbReference type="Proteomes" id="UP001377972">
    <property type="component" value="Unassembled WGS sequence"/>
</dbReference>
<dbReference type="InterPro" id="IPR000566">
    <property type="entry name" value="Lipocln_cytosolic_FA-bd_dom"/>
</dbReference>
<dbReference type="InterPro" id="IPR022272">
    <property type="entry name" value="Lipocalin_CS"/>
</dbReference>
<keyword evidence="6 12" id="KW-0472">Membrane</keyword>
<comment type="similarity">
    <text evidence="2 12">Belongs to the calycin superfamily. Lipocalin family.</text>
</comment>
<keyword evidence="5 12" id="KW-0446">Lipid-binding</keyword>
<dbReference type="CDD" id="cd19438">
    <property type="entry name" value="lipocalin_Blc-like"/>
    <property type="match status" value="1"/>
</dbReference>
<comment type="caution">
    <text evidence="15">The sequence shown here is derived from an EMBL/GenBank/DDBJ whole genome shotgun (WGS) entry which is preliminary data.</text>
</comment>
<dbReference type="PIRSF" id="PIRSF036893">
    <property type="entry name" value="Lipocalin_ApoD"/>
    <property type="match status" value="1"/>
</dbReference>
<dbReference type="RefSeq" id="WP_054553367.1">
    <property type="nucleotide sequence ID" value="NZ_JAQPZS010000003.1"/>
</dbReference>
<evidence type="ECO:0000256" key="5">
    <source>
        <dbReference type="ARBA" id="ARBA00023121"/>
    </source>
</evidence>
<dbReference type="PRINTS" id="PR01171">
    <property type="entry name" value="BCTLIPOCALIN"/>
</dbReference>
<dbReference type="GO" id="GO:0006950">
    <property type="term" value="P:response to stress"/>
    <property type="evidence" value="ECO:0007669"/>
    <property type="project" value="UniProtKB-ARBA"/>
</dbReference>
<evidence type="ECO:0000256" key="10">
    <source>
        <dbReference type="ARBA" id="ARBA00057024"/>
    </source>
</evidence>
<dbReference type="PANTHER" id="PTHR10612">
    <property type="entry name" value="APOLIPOPROTEIN D"/>
    <property type="match status" value="1"/>
</dbReference>
<dbReference type="Proteomes" id="UP000050378">
    <property type="component" value="Unassembled WGS sequence"/>
</dbReference>
<dbReference type="InterPro" id="IPR022271">
    <property type="entry name" value="Lipocalin_ApoD"/>
</dbReference>
<evidence type="ECO:0000256" key="13">
    <source>
        <dbReference type="PIRSR" id="PIRSR036893-52"/>
    </source>
</evidence>
<dbReference type="OrthoDB" id="9793905at2"/>
<dbReference type="InterPro" id="IPR002446">
    <property type="entry name" value="Lipocalin_bac"/>
</dbReference>
<dbReference type="InterPro" id="IPR012674">
    <property type="entry name" value="Calycin"/>
</dbReference>
<dbReference type="EMBL" id="LJTC01000008">
    <property type="protein sequence ID" value="KPM82920.1"/>
    <property type="molecule type" value="Genomic_DNA"/>
</dbReference>
<proteinExistence type="inferred from homology"/>
<evidence type="ECO:0000313" key="15">
    <source>
        <dbReference type="EMBL" id="KPM82920.1"/>
    </source>
</evidence>
<evidence type="ECO:0000256" key="8">
    <source>
        <dbReference type="ARBA" id="ARBA00023237"/>
    </source>
</evidence>
<dbReference type="Pfam" id="PF08212">
    <property type="entry name" value="Lipocalin_2"/>
    <property type="match status" value="1"/>
</dbReference>
<protein>
    <recommendedName>
        <fullName evidence="11 12">Outer membrane lipoprotein Blc</fullName>
    </recommendedName>
</protein>
<feature type="signal peptide" evidence="12">
    <location>
        <begin position="1"/>
        <end position="21"/>
    </location>
</feature>
<dbReference type="InterPro" id="IPR047202">
    <property type="entry name" value="Lipocalin_Blc-like_dom"/>
</dbReference>
<evidence type="ECO:0000256" key="9">
    <source>
        <dbReference type="ARBA" id="ARBA00023288"/>
    </source>
</evidence>
<feature type="lipid moiety-binding region" description="N-palmitoyl cysteine" evidence="13">
    <location>
        <position position="20"/>
    </location>
</feature>
<dbReference type="PATRIC" id="fig|570156.3.peg.3605"/>
<evidence type="ECO:0000256" key="2">
    <source>
        <dbReference type="ARBA" id="ARBA00006889"/>
    </source>
</evidence>
<sequence>MQTSLKLIGVLCITVILSACTGVPDNIKPVDNFELNRYTGTWYEIARLDHSFERGLEGITAEYSINPDGSVKVINKGYSAEDKEWQQAEGKAKFAEEQNIGHLEVSFFGPFYSSYVVFELDKQNYQYAYITGYNKEYLWFLSRTPTVTKQQMQDFINTAKEYGFKTDELIYVDHNSL</sequence>
<dbReference type="GO" id="GO:0008289">
    <property type="term" value="F:lipid binding"/>
    <property type="evidence" value="ECO:0007669"/>
    <property type="project" value="UniProtKB-UniRule"/>
</dbReference>
<keyword evidence="9 12" id="KW-0449">Lipoprotein</keyword>
<organism evidence="15 17">
    <name type="scientific">Pseudoalteromonas lipolytica</name>
    <dbReference type="NCBI Taxonomy" id="570156"/>
    <lineage>
        <taxon>Bacteria</taxon>
        <taxon>Pseudomonadati</taxon>
        <taxon>Pseudomonadota</taxon>
        <taxon>Gammaproteobacteria</taxon>
        <taxon>Alteromonadales</taxon>
        <taxon>Pseudoalteromonadaceae</taxon>
        <taxon>Pseudoalteromonas</taxon>
    </lineage>
</organism>